<dbReference type="Pfam" id="PF03466">
    <property type="entry name" value="LysR_substrate"/>
    <property type="match status" value="1"/>
</dbReference>
<reference evidence="6 7" key="1">
    <citation type="submission" date="2018-08" db="EMBL/GenBank/DDBJ databases">
        <title>A genome reference for cultivated species of the human gut microbiota.</title>
        <authorList>
            <person name="Zou Y."/>
            <person name="Xue W."/>
            <person name="Luo G."/>
        </authorList>
    </citation>
    <scope>NUCLEOTIDE SEQUENCE [LARGE SCALE GENOMIC DNA]</scope>
    <source>
        <strain evidence="6 7">AM28-39</strain>
    </source>
</reference>
<dbReference type="PRINTS" id="PR00039">
    <property type="entry name" value="HTHLYSR"/>
</dbReference>
<evidence type="ECO:0000256" key="2">
    <source>
        <dbReference type="ARBA" id="ARBA00023015"/>
    </source>
</evidence>
<dbReference type="Gene3D" id="3.40.190.10">
    <property type="entry name" value="Periplasmic binding protein-like II"/>
    <property type="match status" value="2"/>
</dbReference>
<dbReference type="GO" id="GO:0003677">
    <property type="term" value="F:DNA binding"/>
    <property type="evidence" value="ECO:0007669"/>
    <property type="project" value="UniProtKB-KW"/>
</dbReference>
<dbReference type="FunFam" id="1.10.10.10:FF:000001">
    <property type="entry name" value="LysR family transcriptional regulator"/>
    <property type="match status" value="1"/>
</dbReference>
<dbReference type="InterPro" id="IPR036388">
    <property type="entry name" value="WH-like_DNA-bd_sf"/>
</dbReference>
<dbReference type="SUPFAM" id="SSF53850">
    <property type="entry name" value="Periplasmic binding protein-like II"/>
    <property type="match status" value="1"/>
</dbReference>
<evidence type="ECO:0000259" key="5">
    <source>
        <dbReference type="PROSITE" id="PS50931"/>
    </source>
</evidence>
<dbReference type="Proteomes" id="UP000261231">
    <property type="component" value="Unassembled WGS sequence"/>
</dbReference>
<dbReference type="SUPFAM" id="SSF46785">
    <property type="entry name" value="Winged helix' DNA-binding domain"/>
    <property type="match status" value="1"/>
</dbReference>
<evidence type="ECO:0000313" key="7">
    <source>
        <dbReference type="Proteomes" id="UP000261231"/>
    </source>
</evidence>
<dbReference type="RefSeq" id="WP_117540358.1">
    <property type="nucleotide sequence ID" value="NZ_QVFD01000009.1"/>
</dbReference>
<evidence type="ECO:0000313" key="6">
    <source>
        <dbReference type="EMBL" id="RGC46230.1"/>
    </source>
</evidence>
<dbReference type="GO" id="GO:0032993">
    <property type="term" value="C:protein-DNA complex"/>
    <property type="evidence" value="ECO:0007669"/>
    <property type="project" value="TreeGrafter"/>
</dbReference>
<dbReference type="Gene3D" id="1.10.10.10">
    <property type="entry name" value="Winged helix-like DNA-binding domain superfamily/Winged helix DNA-binding domain"/>
    <property type="match status" value="1"/>
</dbReference>
<accession>A0A3E2XKN0</accession>
<evidence type="ECO:0000256" key="4">
    <source>
        <dbReference type="ARBA" id="ARBA00023163"/>
    </source>
</evidence>
<proteinExistence type="inferred from homology"/>
<comment type="caution">
    <text evidence="6">The sequence shown here is derived from an EMBL/GenBank/DDBJ whole genome shotgun (WGS) entry which is preliminary data.</text>
</comment>
<protein>
    <submittedName>
        <fullName evidence="6">LysR family transcriptional regulator</fullName>
    </submittedName>
</protein>
<name>A0A3E2XKN0_9FIRM</name>
<sequence>MFVYAADVRLRRWCTGERHTKMDINRLRMFIAVADCLNFTKAAEKLYISQPTLSRYISELEETMEVELFERTTRRVVLTKAGKLFYDESLQIIKKYDALINRVARLGTGLSGTLKVGYLELFTQNILPVAIRSFHEKFPMVDMQLRETRLQEANQKVLDGELDVGFVITHDMLERKPELEYRHIYAGQVELIVSNQHPLAAYQMVNPLMLKDEKILMFDAGETPELQEQITNMCMKAGFMPNFITGNFSPGAIFLMVQAGMGVSLLSSLITSVLLTDDRFHTLTLEGIQAVANLEMIWRKDNDNPCIQNFVSEVEEAAHPTVPNISKLY</sequence>
<comment type="similarity">
    <text evidence="1">Belongs to the LysR transcriptional regulatory family.</text>
</comment>
<dbReference type="InterPro" id="IPR000847">
    <property type="entry name" value="LysR_HTH_N"/>
</dbReference>
<keyword evidence="7" id="KW-1185">Reference proteome</keyword>
<evidence type="ECO:0000256" key="3">
    <source>
        <dbReference type="ARBA" id="ARBA00023125"/>
    </source>
</evidence>
<evidence type="ECO:0000256" key="1">
    <source>
        <dbReference type="ARBA" id="ARBA00009437"/>
    </source>
</evidence>
<dbReference type="PROSITE" id="PS50931">
    <property type="entry name" value="HTH_LYSR"/>
    <property type="match status" value="1"/>
</dbReference>
<dbReference type="InterPro" id="IPR036390">
    <property type="entry name" value="WH_DNA-bd_sf"/>
</dbReference>
<dbReference type="AlphaFoldDB" id="A0A3E2XKN0"/>
<keyword evidence="2" id="KW-0805">Transcription regulation</keyword>
<dbReference type="CDD" id="cd08414">
    <property type="entry name" value="PBP2_LTTR_aromatics_like"/>
    <property type="match status" value="1"/>
</dbReference>
<dbReference type="EMBL" id="QVFD01000009">
    <property type="protein sequence ID" value="RGC46230.1"/>
    <property type="molecule type" value="Genomic_DNA"/>
</dbReference>
<keyword evidence="3" id="KW-0238">DNA-binding</keyword>
<feature type="domain" description="HTH lysR-type" evidence="5">
    <location>
        <begin position="22"/>
        <end position="79"/>
    </location>
</feature>
<dbReference type="InterPro" id="IPR005119">
    <property type="entry name" value="LysR_subst-bd"/>
</dbReference>
<dbReference type="PANTHER" id="PTHR30346:SF28">
    <property type="entry name" value="HTH-TYPE TRANSCRIPTIONAL REGULATOR CYNR"/>
    <property type="match status" value="1"/>
</dbReference>
<dbReference type="OrthoDB" id="9785745at2"/>
<organism evidence="6 7">
    <name type="scientific">Coprococcus catus</name>
    <dbReference type="NCBI Taxonomy" id="116085"/>
    <lineage>
        <taxon>Bacteria</taxon>
        <taxon>Bacillati</taxon>
        <taxon>Bacillota</taxon>
        <taxon>Clostridia</taxon>
        <taxon>Lachnospirales</taxon>
        <taxon>Lachnospiraceae</taxon>
        <taxon>Coprococcus</taxon>
    </lineage>
</organism>
<dbReference type="PANTHER" id="PTHR30346">
    <property type="entry name" value="TRANSCRIPTIONAL DUAL REGULATOR HCAR-RELATED"/>
    <property type="match status" value="1"/>
</dbReference>
<keyword evidence="4" id="KW-0804">Transcription</keyword>
<gene>
    <name evidence="6" type="ORF">DW747_10040</name>
</gene>
<dbReference type="Pfam" id="PF00126">
    <property type="entry name" value="HTH_1"/>
    <property type="match status" value="1"/>
</dbReference>
<dbReference type="GO" id="GO:0003700">
    <property type="term" value="F:DNA-binding transcription factor activity"/>
    <property type="evidence" value="ECO:0007669"/>
    <property type="project" value="InterPro"/>
</dbReference>